<evidence type="ECO:0000256" key="1">
    <source>
        <dbReference type="ARBA" id="ARBA00022801"/>
    </source>
</evidence>
<dbReference type="GO" id="GO:0004527">
    <property type="term" value="F:exonuclease activity"/>
    <property type="evidence" value="ECO:0007669"/>
    <property type="project" value="UniProtKB-KW"/>
</dbReference>
<keyword evidence="3" id="KW-0269">Exonuclease</keyword>
<reference evidence="3 4" key="1">
    <citation type="submission" date="2020-01" db="EMBL/GenBank/DDBJ databases">
        <title>Vast differences in strain-level diversity in the gut microbiota of two closely related honey bee species.</title>
        <authorList>
            <person name="Ellegaard K.M."/>
            <person name="Suenami S."/>
            <person name="Miyazaki R."/>
            <person name="Engel P."/>
        </authorList>
    </citation>
    <scope>NUCLEOTIDE SEQUENCE [LARGE SCALE GENOMIC DNA]</scope>
    <source>
        <strain evidence="3 4">ESL0416</strain>
    </source>
</reference>
<evidence type="ECO:0000259" key="2">
    <source>
        <dbReference type="Pfam" id="PF00149"/>
    </source>
</evidence>
<dbReference type="PANTHER" id="PTHR30337">
    <property type="entry name" value="COMPONENT OF ATP-DEPENDENT DSDNA EXONUCLEASE"/>
    <property type="match status" value="1"/>
</dbReference>
<keyword evidence="3" id="KW-0540">Nuclease</keyword>
<dbReference type="Gene3D" id="3.60.21.10">
    <property type="match status" value="1"/>
</dbReference>
<dbReference type="PANTHER" id="PTHR30337:SF7">
    <property type="entry name" value="PHOSPHOESTERASE"/>
    <property type="match status" value="1"/>
</dbReference>
<dbReference type="RefSeq" id="WP_220219942.1">
    <property type="nucleotide sequence ID" value="NZ_CP048268.1"/>
</dbReference>
<keyword evidence="4" id="KW-1185">Reference proteome</keyword>
<accession>A0ABX8W6N4</accession>
<dbReference type="InterPro" id="IPR004843">
    <property type="entry name" value="Calcineurin-like_PHP"/>
</dbReference>
<evidence type="ECO:0000313" key="4">
    <source>
        <dbReference type="Proteomes" id="UP000826550"/>
    </source>
</evidence>
<dbReference type="CDD" id="cd00840">
    <property type="entry name" value="MPP_Mre11_N"/>
    <property type="match status" value="1"/>
</dbReference>
<keyword evidence="1" id="KW-0378">Hydrolase</keyword>
<dbReference type="Pfam" id="PF00149">
    <property type="entry name" value="Metallophos"/>
    <property type="match status" value="1"/>
</dbReference>
<sequence length="405" mass="45997">MKFIHFADAHLDSPFLGLSFLPSRSSSSIHDAPNQSLTKVVDLALQENVDLVLIAGDTFDSARPNPSSQIFFAQQIARLTDAKIQVVMIFGNHDHMKKEDLLISASPYFKLLGDGETVETVSYQTANGFEYEVTGFSYLKNHITTNKISEFPAKGRHYTFGLMHAQEKSGQSSQNVYAPFNLTELKELNYDYFALGHIHLRQVLSTTPWIVYPGNLQGRHINETDEKGCYLGEINEQTKETKIQFISTCPIVWQKVAIKLQKPLSQADLQTLICDNLTSSVTTYYCLKIIGAEYLSAKEREMIQESDFWHMISQQLDCESQLVDVRLASNSHLEIAENDQVYFKQAEKEVFDQQEFQSFSNDWAKKDDFAAELAQSTLFEEQVQQLAEVKLNSKLKGISDEINED</sequence>
<dbReference type="Proteomes" id="UP000826550">
    <property type="component" value="Chromosome"/>
</dbReference>
<dbReference type="InterPro" id="IPR014576">
    <property type="entry name" value="Pesterase_YhaO"/>
</dbReference>
<organism evidence="3 4">
    <name type="scientific">Lactobacillus panisapium</name>
    <dbReference type="NCBI Taxonomy" id="2012495"/>
    <lineage>
        <taxon>Bacteria</taxon>
        <taxon>Bacillati</taxon>
        <taxon>Bacillota</taxon>
        <taxon>Bacilli</taxon>
        <taxon>Lactobacillales</taxon>
        <taxon>Lactobacillaceae</taxon>
        <taxon>Lactobacillus</taxon>
    </lineage>
</organism>
<gene>
    <name evidence="3" type="ORF">GYM71_06905</name>
</gene>
<dbReference type="SUPFAM" id="SSF56300">
    <property type="entry name" value="Metallo-dependent phosphatases"/>
    <property type="match status" value="1"/>
</dbReference>
<dbReference type="PIRSF" id="PIRSF033091">
    <property type="entry name" value="Pesterase_YhaO"/>
    <property type="match status" value="1"/>
</dbReference>
<dbReference type="InterPro" id="IPR050535">
    <property type="entry name" value="DNA_Repair-Maintenance_Comp"/>
</dbReference>
<dbReference type="InterPro" id="IPR041796">
    <property type="entry name" value="Mre11_N"/>
</dbReference>
<proteinExistence type="predicted"/>
<feature type="domain" description="Calcineurin-like phosphoesterase" evidence="2">
    <location>
        <begin position="1"/>
        <end position="199"/>
    </location>
</feature>
<evidence type="ECO:0000313" key="3">
    <source>
        <dbReference type="EMBL" id="QYN53168.1"/>
    </source>
</evidence>
<name>A0ABX8W6N4_9LACO</name>
<dbReference type="InterPro" id="IPR029052">
    <property type="entry name" value="Metallo-depent_PP-like"/>
</dbReference>
<dbReference type="EMBL" id="CP048268">
    <property type="protein sequence ID" value="QYN53168.1"/>
    <property type="molecule type" value="Genomic_DNA"/>
</dbReference>
<protein>
    <submittedName>
        <fullName evidence="3">DNA repair exonuclease</fullName>
    </submittedName>
</protein>